<dbReference type="InterPro" id="IPR005495">
    <property type="entry name" value="LptG/LptF_permease"/>
</dbReference>
<feature type="transmembrane region" description="Helical" evidence="6">
    <location>
        <begin position="263"/>
        <end position="285"/>
    </location>
</feature>
<comment type="subcellular location">
    <subcellularLocation>
        <location evidence="1">Cell membrane</location>
        <topology evidence="1">Multi-pass membrane protein</topology>
    </subcellularLocation>
</comment>
<feature type="transmembrane region" description="Helical" evidence="6">
    <location>
        <begin position="320"/>
        <end position="341"/>
    </location>
</feature>
<dbReference type="AlphaFoldDB" id="A0A1V5M7E3"/>
<protein>
    <submittedName>
        <fullName evidence="7">Putative permease YjgP/YjgQ family protein</fullName>
    </submittedName>
</protein>
<name>A0A1V5M7E3_UNCT6</name>
<dbReference type="PANTHER" id="PTHR33529">
    <property type="entry name" value="SLR0882 PROTEIN-RELATED"/>
    <property type="match status" value="1"/>
</dbReference>
<comment type="caution">
    <text evidence="7">The sequence shown here is derived from an EMBL/GenBank/DDBJ whole genome shotgun (WGS) entry which is preliminary data.</text>
</comment>
<dbReference type="Proteomes" id="UP000485484">
    <property type="component" value="Unassembled WGS sequence"/>
</dbReference>
<keyword evidence="5 6" id="KW-0472">Membrane</keyword>
<feature type="transmembrane region" description="Helical" evidence="6">
    <location>
        <begin position="291"/>
        <end position="308"/>
    </location>
</feature>
<sequence>MKLVSRYLLKEFQTTGLPALGFVLFLLSLGQLFRLVELLVKKILPAFQVLEYWFWQLLALFPYAFSLAVLISVTLIFSRLAQDREYLALKGAGISVGRITAPLLIAGLLLSAGHLGLTGVIEPNALYQGKLLLERSRFNPQTSLIKPGSVVTEFPDIVIFIPRKDSQARVTIYQRDRDQVRTFSARRLRPVWRWGKLNLMLEDGVIQTYQPEKPETFQKLSFSTYLFPLPRNLPGFKAPKRKLLEETLAGLARLGSPAARVEILRRAAFAFTPLLFILIGIPLGIVVHRNLWGVAAACGLVLGYYFAMSGLQALAGLKTGLAALFFLPDLCLLGTGLYFLGRLD</sequence>
<feature type="transmembrane region" description="Helical" evidence="6">
    <location>
        <begin position="53"/>
        <end position="77"/>
    </location>
</feature>
<dbReference type="Pfam" id="PF03739">
    <property type="entry name" value="LptF_LptG"/>
    <property type="match status" value="1"/>
</dbReference>
<reference evidence="7 8" key="1">
    <citation type="submission" date="2017-02" db="EMBL/GenBank/DDBJ databases">
        <title>Delving into the versatile metabolic prowess of the omnipresent phylum Bacteroidetes.</title>
        <authorList>
            <person name="Nobu M.K."/>
            <person name="Mei R."/>
            <person name="Narihiro T."/>
            <person name="Kuroda K."/>
            <person name="Liu W.-T."/>
        </authorList>
    </citation>
    <scope>NUCLEOTIDE SEQUENCE [LARGE SCALE GENOMIC DNA]</scope>
    <source>
        <strain evidence="7">ADurb.Bin417</strain>
    </source>
</reference>
<organism evidence="7 8">
    <name type="scientific">candidate division TA06 bacterium ADurb.Bin417</name>
    <dbReference type="NCBI Taxonomy" id="1852828"/>
    <lineage>
        <taxon>Bacteria</taxon>
        <taxon>Bacteria division TA06</taxon>
    </lineage>
</organism>
<feature type="transmembrane region" description="Helical" evidence="6">
    <location>
        <begin position="12"/>
        <end position="33"/>
    </location>
</feature>
<evidence type="ECO:0000256" key="3">
    <source>
        <dbReference type="ARBA" id="ARBA00022692"/>
    </source>
</evidence>
<evidence type="ECO:0000256" key="6">
    <source>
        <dbReference type="SAM" id="Phobius"/>
    </source>
</evidence>
<accession>A0A1V5M7E3</accession>
<dbReference type="PANTHER" id="PTHR33529:SF6">
    <property type="entry name" value="YJGP_YJGQ FAMILY PERMEASE"/>
    <property type="match status" value="1"/>
</dbReference>
<proteinExistence type="predicted"/>
<keyword evidence="4 6" id="KW-1133">Transmembrane helix</keyword>
<evidence type="ECO:0000256" key="1">
    <source>
        <dbReference type="ARBA" id="ARBA00004651"/>
    </source>
</evidence>
<dbReference type="EMBL" id="MWAK01000417">
    <property type="protein sequence ID" value="OPZ89065.1"/>
    <property type="molecule type" value="Genomic_DNA"/>
</dbReference>
<evidence type="ECO:0000256" key="4">
    <source>
        <dbReference type="ARBA" id="ARBA00022989"/>
    </source>
</evidence>
<evidence type="ECO:0000313" key="7">
    <source>
        <dbReference type="EMBL" id="OPZ89065.1"/>
    </source>
</evidence>
<keyword evidence="3 6" id="KW-0812">Transmembrane</keyword>
<dbReference type="GO" id="GO:0043190">
    <property type="term" value="C:ATP-binding cassette (ABC) transporter complex"/>
    <property type="evidence" value="ECO:0007669"/>
    <property type="project" value="TreeGrafter"/>
</dbReference>
<evidence type="ECO:0000256" key="5">
    <source>
        <dbReference type="ARBA" id="ARBA00023136"/>
    </source>
</evidence>
<evidence type="ECO:0000313" key="8">
    <source>
        <dbReference type="Proteomes" id="UP000485484"/>
    </source>
</evidence>
<dbReference type="GO" id="GO:0015920">
    <property type="term" value="P:lipopolysaccharide transport"/>
    <property type="evidence" value="ECO:0007669"/>
    <property type="project" value="TreeGrafter"/>
</dbReference>
<keyword evidence="2" id="KW-1003">Cell membrane</keyword>
<gene>
    <name evidence="7" type="ORF">BWY73_01575</name>
</gene>
<evidence type="ECO:0000256" key="2">
    <source>
        <dbReference type="ARBA" id="ARBA00022475"/>
    </source>
</evidence>